<dbReference type="GO" id="GO:0005737">
    <property type="term" value="C:cytoplasm"/>
    <property type="evidence" value="ECO:0007669"/>
    <property type="project" value="UniProtKB-SubCell"/>
</dbReference>
<keyword evidence="2 6" id="KW-0819">tRNA processing</keyword>
<dbReference type="GO" id="GO:0005524">
    <property type="term" value="F:ATP binding"/>
    <property type="evidence" value="ECO:0007669"/>
    <property type="project" value="UniProtKB-UniRule"/>
</dbReference>
<dbReference type="Proteomes" id="UP000595362">
    <property type="component" value="Chromosome"/>
</dbReference>
<proteinExistence type="inferred from homology"/>
<comment type="similarity">
    <text evidence="6">Belongs to the tRNA(Ile)-lysidine synthase family.</text>
</comment>
<dbReference type="SUPFAM" id="SSF52402">
    <property type="entry name" value="Adenine nucleotide alpha hydrolases-like"/>
    <property type="match status" value="1"/>
</dbReference>
<evidence type="ECO:0000256" key="6">
    <source>
        <dbReference type="HAMAP-Rule" id="MF_01161"/>
    </source>
</evidence>
<comment type="catalytic activity">
    <reaction evidence="5 6">
        <text>cytidine(34) in tRNA(Ile2) + L-lysine + ATP = lysidine(34) in tRNA(Ile2) + AMP + diphosphate + H(+)</text>
        <dbReference type="Rhea" id="RHEA:43744"/>
        <dbReference type="Rhea" id="RHEA-COMP:10625"/>
        <dbReference type="Rhea" id="RHEA-COMP:10670"/>
        <dbReference type="ChEBI" id="CHEBI:15378"/>
        <dbReference type="ChEBI" id="CHEBI:30616"/>
        <dbReference type="ChEBI" id="CHEBI:32551"/>
        <dbReference type="ChEBI" id="CHEBI:33019"/>
        <dbReference type="ChEBI" id="CHEBI:82748"/>
        <dbReference type="ChEBI" id="CHEBI:83665"/>
        <dbReference type="ChEBI" id="CHEBI:456215"/>
        <dbReference type="EC" id="6.3.4.19"/>
    </reaction>
</comment>
<dbReference type="HAMAP" id="MF_01161">
    <property type="entry name" value="tRNA_Ile_lys_synt"/>
    <property type="match status" value="1"/>
</dbReference>
<evidence type="ECO:0000256" key="3">
    <source>
        <dbReference type="ARBA" id="ARBA00022741"/>
    </source>
</evidence>
<name>A0A7T5R3S2_9BACT</name>
<reference evidence="8 9" key="1">
    <citation type="submission" date="2020-07" db="EMBL/GenBank/DDBJ databases">
        <title>Huge and variable diversity of episymbiotic CPR bacteria and DPANN archaea in groundwater ecosystems.</title>
        <authorList>
            <person name="He C.Y."/>
            <person name="Keren R."/>
            <person name="Whittaker M."/>
            <person name="Farag I.F."/>
            <person name="Doudna J."/>
            <person name="Cate J.H.D."/>
            <person name="Banfield J.F."/>
        </authorList>
    </citation>
    <scope>NUCLEOTIDE SEQUENCE [LARGE SCALE GENOMIC DNA]</scope>
    <source>
        <strain evidence="8">NC_groundwater_70_Ag_B-0.1um_54_66</strain>
    </source>
</reference>
<feature type="binding site" evidence="6">
    <location>
        <begin position="48"/>
        <end position="53"/>
    </location>
    <ligand>
        <name>ATP</name>
        <dbReference type="ChEBI" id="CHEBI:30616"/>
    </ligand>
</feature>
<dbReference type="SUPFAM" id="SSF82829">
    <property type="entry name" value="MesJ substrate recognition domain-like"/>
    <property type="match status" value="1"/>
</dbReference>
<dbReference type="NCBIfam" id="TIGR02432">
    <property type="entry name" value="lysidine_TilS_N"/>
    <property type="match status" value="1"/>
</dbReference>
<dbReference type="Pfam" id="PF01171">
    <property type="entry name" value="ATP_bind_3"/>
    <property type="match status" value="1"/>
</dbReference>
<feature type="domain" description="tRNA(Ile)-lysidine/2-thiocytidine synthase N-terminal" evidence="7">
    <location>
        <begin position="43"/>
        <end position="226"/>
    </location>
</feature>
<keyword evidence="3 6" id="KW-0547">Nucleotide-binding</keyword>
<evidence type="ECO:0000256" key="5">
    <source>
        <dbReference type="ARBA" id="ARBA00048539"/>
    </source>
</evidence>
<sequence length="353" mass="39319">MNPFSLIQPENQPDEVLPLTAAEFSRLPVMREMESAVKEGAAIAVALSGGADSLALCVLLHEWVLARHLTLHALTVDHSLRPESAEEARRVGALATAHCPGLRHVVLRRDPEKIAPTRLQEEARRDRYRLMRGYCVSHGIRYLCLAHHQDDQVETFLFRLAKGSGIDGLAGMRAVVPAGDADLDYVRPLLDIPKGRLVAACRARGLDFINDPSNSDERFARARMRAWLQGLSSEGFSIKRLTQTAQRMERAARALEDIAAQVWKKALLTQSPAELVLSLGEVALQPEDIRVRILMRALERVGGGAGYGPRLEQVEDLQRHIFDKTGFTRTTLHHCLIEKSGARQTLRFVRENA</sequence>
<evidence type="ECO:0000313" key="8">
    <source>
        <dbReference type="EMBL" id="QQG36959.1"/>
    </source>
</evidence>
<dbReference type="InterPro" id="IPR012094">
    <property type="entry name" value="tRNA_Ile_lys_synt"/>
</dbReference>
<evidence type="ECO:0000259" key="7">
    <source>
        <dbReference type="Pfam" id="PF01171"/>
    </source>
</evidence>
<evidence type="ECO:0000256" key="2">
    <source>
        <dbReference type="ARBA" id="ARBA00022694"/>
    </source>
</evidence>
<gene>
    <name evidence="6 8" type="primary">tilS</name>
    <name evidence="8" type="ORF">HYS17_04085</name>
</gene>
<evidence type="ECO:0000256" key="1">
    <source>
        <dbReference type="ARBA" id="ARBA00022598"/>
    </source>
</evidence>
<dbReference type="InterPro" id="IPR011063">
    <property type="entry name" value="TilS/TtcA_N"/>
</dbReference>
<keyword evidence="1 6" id="KW-0436">Ligase</keyword>
<evidence type="ECO:0000313" key="9">
    <source>
        <dbReference type="Proteomes" id="UP000595362"/>
    </source>
</evidence>
<dbReference type="EC" id="6.3.4.19" evidence="6"/>
<dbReference type="CDD" id="cd01992">
    <property type="entry name" value="TilS_N"/>
    <property type="match status" value="1"/>
</dbReference>
<dbReference type="GO" id="GO:0006400">
    <property type="term" value="P:tRNA modification"/>
    <property type="evidence" value="ECO:0007669"/>
    <property type="project" value="UniProtKB-UniRule"/>
</dbReference>
<dbReference type="InterPro" id="IPR012795">
    <property type="entry name" value="tRNA_Ile_lys_synt_N"/>
</dbReference>
<dbReference type="Gene3D" id="3.40.50.620">
    <property type="entry name" value="HUPs"/>
    <property type="match status" value="1"/>
</dbReference>
<dbReference type="AlphaFoldDB" id="A0A7T5R3S2"/>
<dbReference type="PANTHER" id="PTHR43033">
    <property type="entry name" value="TRNA(ILE)-LYSIDINE SYNTHASE-RELATED"/>
    <property type="match status" value="1"/>
</dbReference>
<protein>
    <recommendedName>
        <fullName evidence="6">tRNA(Ile)-lysidine synthase</fullName>
        <ecNumber evidence="6">6.3.4.19</ecNumber>
    </recommendedName>
    <alternativeName>
        <fullName evidence="6">tRNA(Ile)-2-lysyl-cytidine synthase</fullName>
    </alternativeName>
    <alternativeName>
        <fullName evidence="6">tRNA(Ile)-lysidine synthetase</fullName>
    </alternativeName>
</protein>
<comment type="subcellular location">
    <subcellularLocation>
        <location evidence="6">Cytoplasm</location>
    </subcellularLocation>
</comment>
<dbReference type="GO" id="GO:0032267">
    <property type="term" value="F:tRNA(Ile)-lysidine synthase activity"/>
    <property type="evidence" value="ECO:0007669"/>
    <property type="project" value="UniProtKB-EC"/>
</dbReference>
<dbReference type="EMBL" id="CP066681">
    <property type="protein sequence ID" value="QQG36959.1"/>
    <property type="molecule type" value="Genomic_DNA"/>
</dbReference>
<dbReference type="PANTHER" id="PTHR43033:SF1">
    <property type="entry name" value="TRNA(ILE)-LYSIDINE SYNTHASE-RELATED"/>
    <property type="match status" value="1"/>
</dbReference>
<dbReference type="InterPro" id="IPR014729">
    <property type="entry name" value="Rossmann-like_a/b/a_fold"/>
</dbReference>
<keyword evidence="6" id="KW-0963">Cytoplasm</keyword>
<comment type="domain">
    <text evidence="6">The N-terminal region contains the highly conserved SGGXDS motif, predicted to be a P-loop motif involved in ATP binding.</text>
</comment>
<evidence type="ECO:0000256" key="4">
    <source>
        <dbReference type="ARBA" id="ARBA00022840"/>
    </source>
</evidence>
<keyword evidence="4 6" id="KW-0067">ATP-binding</keyword>
<organism evidence="8 9">
    <name type="scientific">Micavibrio aeruginosavorus</name>
    <dbReference type="NCBI Taxonomy" id="349221"/>
    <lineage>
        <taxon>Bacteria</taxon>
        <taxon>Pseudomonadati</taxon>
        <taxon>Bdellovibrionota</taxon>
        <taxon>Bdellovibrionia</taxon>
        <taxon>Bdellovibrionales</taxon>
        <taxon>Pseudobdellovibrionaceae</taxon>
        <taxon>Micavibrio</taxon>
    </lineage>
</organism>
<accession>A0A7T5R3S2</accession>
<comment type="function">
    <text evidence="6">Ligates lysine onto the cytidine present at position 34 of the AUA codon-specific tRNA(Ile) that contains the anticodon CAU, in an ATP-dependent manner. Cytidine is converted to lysidine, thus changing the amino acid specificity of the tRNA from methionine to isoleucine.</text>
</comment>